<dbReference type="PANTHER" id="PTHR31286:SF164">
    <property type="entry name" value="ZINC FINGER, CCHC-TYPE"/>
    <property type="match status" value="1"/>
</dbReference>
<organism evidence="1 2">
    <name type="scientific">Solanum tuberosum</name>
    <name type="common">Potato</name>
    <dbReference type="NCBI Taxonomy" id="4113"/>
    <lineage>
        <taxon>Eukaryota</taxon>
        <taxon>Viridiplantae</taxon>
        <taxon>Streptophyta</taxon>
        <taxon>Embryophyta</taxon>
        <taxon>Tracheophyta</taxon>
        <taxon>Spermatophyta</taxon>
        <taxon>Magnoliopsida</taxon>
        <taxon>eudicotyledons</taxon>
        <taxon>Gunneridae</taxon>
        <taxon>Pentapetalae</taxon>
        <taxon>asterids</taxon>
        <taxon>lamiids</taxon>
        <taxon>Solanales</taxon>
        <taxon>Solanaceae</taxon>
        <taxon>Solanoideae</taxon>
        <taxon>Solaneae</taxon>
        <taxon>Solanum</taxon>
    </lineage>
</organism>
<evidence type="ECO:0000313" key="1">
    <source>
        <dbReference type="EMBL" id="KAH0754966.1"/>
    </source>
</evidence>
<comment type="caution">
    <text evidence="1">The sequence shown here is derived from an EMBL/GenBank/DDBJ whole genome shotgun (WGS) entry which is preliminary data.</text>
</comment>
<proteinExistence type="predicted"/>
<keyword evidence="2" id="KW-1185">Reference proteome</keyword>
<reference evidence="1 2" key="1">
    <citation type="journal article" date="2021" name="bioRxiv">
        <title>Chromosome-scale and haplotype-resolved genome assembly of a tetraploid potato cultivar.</title>
        <authorList>
            <person name="Sun H."/>
            <person name="Jiao W.-B."/>
            <person name="Krause K."/>
            <person name="Campoy J.A."/>
            <person name="Goel M."/>
            <person name="Folz-Donahue K."/>
            <person name="Kukat C."/>
            <person name="Huettel B."/>
            <person name="Schneeberger K."/>
        </authorList>
    </citation>
    <scope>NUCLEOTIDE SEQUENCE [LARGE SCALE GENOMIC DNA]</scope>
    <source>
        <strain evidence="1">SolTubOtavaFocal</strain>
        <tissue evidence="1">Leaves</tissue>
    </source>
</reference>
<dbReference type="InterPro" id="IPR040256">
    <property type="entry name" value="At4g02000-like"/>
</dbReference>
<dbReference type="Proteomes" id="UP000826656">
    <property type="component" value="Unassembled WGS sequence"/>
</dbReference>
<name>A0ABQ7USY3_SOLTU</name>
<dbReference type="PANTHER" id="PTHR31286">
    <property type="entry name" value="GLYCINE-RICH CELL WALL STRUCTURAL PROTEIN 1.8-LIKE"/>
    <property type="match status" value="1"/>
</dbReference>
<gene>
    <name evidence="1" type="ORF">KY290_025236</name>
</gene>
<protein>
    <recommendedName>
        <fullName evidence="3">DUF4283 domain-containing protein</fullName>
    </recommendedName>
</protein>
<evidence type="ECO:0008006" key="3">
    <source>
        <dbReference type="Google" id="ProtNLM"/>
    </source>
</evidence>
<dbReference type="EMBL" id="JAIVGD010000018">
    <property type="protein sequence ID" value="KAH0754966.1"/>
    <property type="molecule type" value="Genomic_DNA"/>
</dbReference>
<evidence type="ECO:0000313" key="2">
    <source>
        <dbReference type="Proteomes" id="UP000826656"/>
    </source>
</evidence>
<sequence>MSLTVGLPVLGAPPLMALRPSSSLNPKFSNLPADFPPLPAPKSGYPATQNPSTFDNHLLVQSELFPSLETKGVENTKSSYANLARNRNAQRPKVRLPPRTHNFLNGKSLGGLNIMKIIKWSTKFKPDADNTLAPVWINLPDLKWYFYEWDAICRIVGPIWTPLLLDKTTLAKTRPTTAKVRVEIDLTKPLVNEVLLEVTNVAGITELQGHQDENCKKLHPELRDMEGGTLAREQRMELQPIIGESTLDNKDAMEIPLKT</sequence>
<accession>A0ABQ7USY3</accession>